<evidence type="ECO:0000259" key="3">
    <source>
        <dbReference type="SMART" id="SM01000"/>
    </source>
</evidence>
<reference evidence="5" key="1">
    <citation type="submission" date="2016-04" db="EMBL/GenBank/DDBJ databases">
        <title>Comparative genomics of biotechnologically important yeasts.</title>
        <authorList>
            <consortium name="DOE Joint Genome Institute"/>
            <person name="Riley R."/>
            <person name="Haridas S."/>
            <person name="Wolfe K.H."/>
            <person name="Lopes M.R."/>
            <person name="Hittinger C.T."/>
            <person name="Goker M."/>
            <person name="Salamov A."/>
            <person name="Wisecaver J."/>
            <person name="Long T.M."/>
            <person name="Aerts A.L."/>
            <person name="Barry K."/>
            <person name="Choi C."/>
            <person name="Clum A."/>
            <person name="Coughlan A.Y."/>
            <person name="Deshpande S."/>
            <person name="Douglass A.P."/>
            <person name="Hanson S.J."/>
            <person name="Klenk H.-P."/>
            <person name="Labutti K."/>
            <person name="Lapidus A."/>
            <person name="Lindquist E."/>
            <person name="Lipzen A."/>
            <person name="Meier-Kolthoff J.P."/>
            <person name="Ohm R.A."/>
            <person name="Otillar R.P."/>
            <person name="Pangilinan J."/>
            <person name="Peng Y."/>
            <person name="Rokas A."/>
            <person name="Rosa C.A."/>
            <person name="Scheuner C."/>
            <person name="Sibirny A.A."/>
            <person name="Slot J.C."/>
            <person name="Stielow J.B."/>
            <person name="Sun H."/>
            <person name="Kurtzman C.P."/>
            <person name="Blackwell M."/>
            <person name="Grigoriev I.V."/>
            <person name="Jeffries T.W."/>
        </authorList>
    </citation>
    <scope>NUCLEOTIDE SEQUENCE [LARGE SCALE GENOMIC DNA]</scope>
    <source>
        <strain evidence="5">NRRL YB-2248</strain>
    </source>
</reference>
<keyword evidence="5" id="KW-1185">Reference proteome</keyword>
<organism evidence="4 5">
    <name type="scientific">[Candida] arabinofermentans NRRL YB-2248</name>
    <dbReference type="NCBI Taxonomy" id="983967"/>
    <lineage>
        <taxon>Eukaryota</taxon>
        <taxon>Fungi</taxon>
        <taxon>Dikarya</taxon>
        <taxon>Ascomycota</taxon>
        <taxon>Saccharomycotina</taxon>
        <taxon>Pichiomycetes</taxon>
        <taxon>Pichiales</taxon>
        <taxon>Pichiaceae</taxon>
        <taxon>Ogataea</taxon>
        <taxon>Ogataea/Candida clade</taxon>
    </lineage>
</organism>
<evidence type="ECO:0000313" key="5">
    <source>
        <dbReference type="Proteomes" id="UP000094801"/>
    </source>
</evidence>
<sequence>MVVVNANNWHWVDKNCIDWAQTYFSNNLTSLTAATTTGNESVKITSIDKLKGDVEVCQRKGKLISLFDLVLNINFETDEKEKGSINVPEIAYDTEPDEYQFQINFNNQSSTKNDLYRSLIKEKLIPQLREKLSMFGTDLITSQGSDILIDNDQVTSKYTAELTSQSIKSQNQKPVVKSKTTLNKSSSSTTTSTTKSKTGDKTTSFKLNPSTFQTTQEQLFDTLTQPQYVSMWTRSKAEIQPVENTPFKLLDGLITGTITKLKPVETVEMNWRLSNWKENQYLKLKMNLSKGSDGGETILNVSFEDCPSDDEGIVRGRWEDWLFGIRFSFGGIV</sequence>
<comment type="similarity">
    <text evidence="1">Belongs to the AHA1 family.</text>
</comment>
<accession>A0A1E4T6L7</accession>
<dbReference type="Proteomes" id="UP000094801">
    <property type="component" value="Unassembled WGS sequence"/>
</dbReference>
<dbReference type="AlphaFoldDB" id="A0A1E4T6L7"/>
<dbReference type="InterPro" id="IPR036338">
    <property type="entry name" value="Aha1"/>
</dbReference>
<dbReference type="Gene3D" id="3.15.10.20">
    <property type="entry name" value="Activator of Hsp90 ATPase Aha1, N-terminal domain"/>
    <property type="match status" value="1"/>
</dbReference>
<dbReference type="GO" id="GO:0051087">
    <property type="term" value="F:protein-folding chaperone binding"/>
    <property type="evidence" value="ECO:0007669"/>
    <property type="project" value="InterPro"/>
</dbReference>
<dbReference type="GO" id="GO:0001671">
    <property type="term" value="F:ATPase activator activity"/>
    <property type="evidence" value="ECO:0007669"/>
    <property type="project" value="InterPro"/>
</dbReference>
<dbReference type="SUPFAM" id="SSF55961">
    <property type="entry name" value="Bet v1-like"/>
    <property type="match status" value="1"/>
</dbReference>
<dbReference type="InterPro" id="IPR013538">
    <property type="entry name" value="ASHA1/2-like_C"/>
</dbReference>
<feature type="region of interest" description="Disordered" evidence="2">
    <location>
        <begin position="169"/>
        <end position="208"/>
    </location>
</feature>
<dbReference type="SMART" id="SM01000">
    <property type="entry name" value="Aha1_N"/>
    <property type="match status" value="1"/>
</dbReference>
<dbReference type="SUPFAM" id="SSF103111">
    <property type="entry name" value="Activator of Hsp90 ATPase, Aha1"/>
    <property type="match status" value="1"/>
</dbReference>
<dbReference type="STRING" id="983967.A0A1E4T6L7"/>
<proteinExistence type="inferred from homology"/>
<gene>
    <name evidence="4" type="ORF">CANARDRAFT_5932</name>
</gene>
<dbReference type="Pfam" id="PF09229">
    <property type="entry name" value="Aha1_N"/>
    <property type="match status" value="1"/>
</dbReference>
<dbReference type="Pfam" id="PF08327">
    <property type="entry name" value="AHSA1"/>
    <property type="match status" value="1"/>
</dbReference>
<evidence type="ECO:0000256" key="1">
    <source>
        <dbReference type="ARBA" id="ARBA00006817"/>
    </source>
</evidence>
<evidence type="ECO:0000313" key="4">
    <source>
        <dbReference type="EMBL" id="ODV87394.1"/>
    </source>
</evidence>
<dbReference type="EMBL" id="KV453848">
    <property type="protein sequence ID" value="ODV87394.1"/>
    <property type="molecule type" value="Genomic_DNA"/>
</dbReference>
<dbReference type="OrthoDB" id="567237at2759"/>
<dbReference type="PANTHER" id="PTHR13009">
    <property type="entry name" value="HEAT SHOCK PROTEIN 90 HSP90 CO-CHAPERONE AHA-1"/>
    <property type="match status" value="1"/>
</dbReference>
<dbReference type="InterPro" id="IPR023393">
    <property type="entry name" value="START-like_dom_sf"/>
</dbReference>
<dbReference type="GO" id="GO:0005829">
    <property type="term" value="C:cytosol"/>
    <property type="evidence" value="ECO:0007669"/>
    <property type="project" value="TreeGrafter"/>
</dbReference>
<dbReference type="PANTHER" id="PTHR13009:SF22">
    <property type="entry name" value="LD43819P"/>
    <property type="match status" value="1"/>
</dbReference>
<dbReference type="GO" id="GO:0006457">
    <property type="term" value="P:protein folding"/>
    <property type="evidence" value="ECO:0007669"/>
    <property type="project" value="TreeGrafter"/>
</dbReference>
<feature type="compositionally biased region" description="Low complexity" evidence="2">
    <location>
        <begin position="177"/>
        <end position="206"/>
    </location>
</feature>
<dbReference type="InterPro" id="IPR015310">
    <property type="entry name" value="AHSA1-like_N"/>
</dbReference>
<feature type="domain" description="Activator of Hsp90 ATPase AHSA1-like N-terminal" evidence="3">
    <location>
        <begin position="13"/>
        <end position="145"/>
    </location>
</feature>
<evidence type="ECO:0000256" key="2">
    <source>
        <dbReference type="SAM" id="MobiDB-lite"/>
    </source>
</evidence>
<name>A0A1E4T6L7_9ASCO</name>
<protein>
    <recommendedName>
        <fullName evidence="3">Activator of Hsp90 ATPase AHSA1-like N-terminal domain-containing protein</fullName>
    </recommendedName>
</protein>
<dbReference type="Gene3D" id="3.30.530.20">
    <property type="match status" value="1"/>
</dbReference>